<evidence type="ECO:0000313" key="3">
    <source>
        <dbReference type="Proteomes" id="UP001557470"/>
    </source>
</evidence>
<dbReference type="Proteomes" id="UP001557470">
    <property type="component" value="Unassembled WGS sequence"/>
</dbReference>
<comment type="caution">
    <text evidence="2">The sequence shown here is derived from an EMBL/GenBank/DDBJ whole genome shotgun (WGS) entry which is preliminary data.</text>
</comment>
<feature type="region of interest" description="Disordered" evidence="1">
    <location>
        <begin position="54"/>
        <end position="81"/>
    </location>
</feature>
<accession>A0ABD0XFH9</accession>
<protein>
    <submittedName>
        <fullName evidence="2">Uncharacterized protein</fullName>
    </submittedName>
</protein>
<keyword evidence="3" id="KW-1185">Reference proteome</keyword>
<evidence type="ECO:0000313" key="2">
    <source>
        <dbReference type="EMBL" id="KAL0992530.1"/>
    </source>
</evidence>
<evidence type="ECO:0000256" key="1">
    <source>
        <dbReference type="SAM" id="MobiDB-lite"/>
    </source>
</evidence>
<name>A0ABD0XFH9_UMBPY</name>
<gene>
    <name evidence="2" type="ORF">UPYG_G00094550</name>
</gene>
<proteinExistence type="predicted"/>
<feature type="compositionally biased region" description="Basic and acidic residues" evidence="1">
    <location>
        <begin position="9"/>
        <end position="32"/>
    </location>
</feature>
<dbReference type="EMBL" id="JAGEUA010000003">
    <property type="protein sequence ID" value="KAL0992530.1"/>
    <property type="molecule type" value="Genomic_DNA"/>
</dbReference>
<sequence>MGPSIYCKSVDHLDGDKNPAYSKKEHKTEPKEKRRGQFQVFHETQGSLSHLLKNNTGCLKRSRSNRKRATVISGKSLRRSG</sequence>
<dbReference type="AlphaFoldDB" id="A0ABD0XFH9"/>
<reference evidence="2 3" key="1">
    <citation type="submission" date="2024-06" db="EMBL/GenBank/DDBJ databases">
        <authorList>
            <person name="Pan Q."/>
            <person name="Wen M."/>
            <person name="Jouanno E."/>
            <person name="Zahm M."/>
            <person name="Klopp C."/>
            <person name="Cabau C."/>
            <person name="Louis A."/>
            <person name="Berthelot C."/>
            <person name="Parey E."/>
            <person name="Roest Crollius H."/>
            <person name="Montfort J."/>
            <person name="Robinson-Rechavi M."/>
            <person name="Bouchez O."/>
            <person name="Lampietro C."/>
            <person name="Lopez Roques C."/>
            <person name="Donnadieu C."/>
            <person name="Postlethwait J."/>
            <person name="Bobe J."/>
            <person name="Verreycken H."/>
            <person name="Guiguen Y."/>
        </authorList>
    </citation>
    <scope>NUCLEOTIDE SEQUENCE [LARGE SCALE GENOMIC DNA]</scope>
    <source>
        <strain evidence="2">Up_M1</strain>
        <tissue evidence="2">Testis</tissue>
    </source>
</reference>
<feature type="region of interest" description="Disordered" evidence="1">
    <location>
        <begin position="1"/>
        <end position="37"/>
    </location>
</feature>
<organism evidence="2 3">
    <name type="scientific">Umbra pygmaea</name>
    <name type="common">Eastern mudminnow</name>
    <dbReference type="NCBI Taxonomy" id="75934"/>
    <lineage>
        <taxon>Eukaryota</taxon>
        <taxon>Metazoa</taxon>
        <taxon>Chordata</taxon>
        <taxon>Craniata</taxon>
        <taxon>Vertebrata</taxon>
        <taxon>Euteleostomi</taxon>
        <taxon>Actinopterygii</taxon>
        <taxon>Neopterygii</taxon>
        <taxon>Teleostei</taxon>
        <taxon>Protacanthopterygii</taxon>
        <taxon>Esociformes</taxon>
        <taxon>Umbridae</taxon>
        <taxon>Umbra</taxon>
    </lineage>
</organism>
<feature type="compositionally biased region" description="Basic residues" evidence="1">
    <location>
        <begin position="60"/>
        <end position="69"/>
    </location>
</feature>